<keyword evidence="1 3" id="KW-0732">Signal</keyword>
<dbReference type="PROSITE" id="PS51257">
    <property type="entry name" value="PROKAR_LIPOPROTEIN"/>
    <property type="match status" value="1"/>
</dbReference>
<dbReference type="GO" id="GO:0004843">
    <property type="term" value="F:cysteine-type deubiquitinase activity"/>
    <property type="evidence" value="ECO:0007669"/>
    <property type="project" value="InterPro"/>
</dbReference>
<evidence type="ECO:0000256" key="2">
    <source>
        <dbReference type="SAM" id="MobiDB-lite"/>
    </source>
</evidence>
<dbReference type="PROSITE" id="PS00972">
    <property type="entry name" value="USP_1"/>
    <property type="match status" value="1"/>
</dbReference>
<sequence length="367" mass="38650">MPRTGSATTRRRPYGVSAALALAVASFAGCGGGDDSNQPATSALAPPAVQLSYPAQPAAPQPNAPAAPAPPAATPTTPPAVVSAGVAPTHAALRRPTIVLEFDRAIEPRSVSNIALHDGNRASVAIGPLSWLSDRRLSFTPLVPLNSNSRYEIVLPTGIESATGERSAHRMTASFDTAPTTPPRGLPNLGNTCFINAALQLAAHSTALDNILSNAAVASDVRALLDRYDAATASELDKRWRAAVAALRALPRFTGNGPGYTSDVLEEALQMPLHRADNADAIRYAPPEAKAFHLTGMPLSYAALPNPDRLVAFDFNTGGHYIAYVKRDSIWYCVDDGLVTEVTEQQLSALPAYNHQGGSAIEFAIYR</sequence>
<feature type="domain" description="SbsA Ig-like" evidence="4">
    <location>
        <begin position="76"/>
        <end position="177"/>
    </location>
</feature>
<dbReference type="PANTHER" id="PTHR21646">
    <property type="entry name" value="UBIQUITIN CARBOXYL-TERMINAL HYDROLASE"/>
    <property type="match status" value="1"/>
</dbReference>
<evidence type="ECO:0000256" key="3">
    <source>
        <dbReference type="SAM" id="SignalP"/>
    </source>
</evidence>
<reference evidence="5 6" key="1">
    <citation type="submission" date="2015-12" db="EMBL/GenBank/DDBJ databases">
        <title>Diversity of Burkholderia near neighbor genomes.</title>
        <authorList>
            <person name="Sahl J."/>
            <person name="Wagner D."/>
            <person name="Keim P."/>
        </authorList>
    </citation>
    <scope>NUCLEOTIDE SEQUENCE [LARGE SCALE GENOMIC DNA]</scope>
    <source>
        <strain evidence="5 6">BDU8</strain>
    </source>
</reference>
<dbReference type="InterPro" id="IPR018200">
    <property type="entry name" value="USP_CS"/>
</dbReference>
<evidence type="ECO:0000313" key="6">
    <source>
        <dbReference type="Proteomes" id="UP000067711"/>
    </source>
</evidence>
<dbReference type="Pfam" id="PF13205">
    <property type="entry name" value="Big_5"/>
    <property type="match status" value="1"/>
</dbReference>
<feature type="compositionally biased region" description="Pro residues" evidence="2">
    <location>
        <begin position="57"/>
        <end position="78"/>
    </location>
</feature>
<dbReference type="InterPro" id="IPR050185">
    <property type="entry name" value="Ub_carboxyl-term_hydrolase"/>
</dbReference>
<accession>A0A1B4G7M5</accession>
<organism evidence="5 6">
    <name type="scientific">Burkholderia mayonis</name>
    <dbReference type="NCBI Taxonomy" id="1385591"/>
    <lineage>
        <taxon>Bacteria</taxon>
        <taxon>Pseudomonadati</taxon>
        <taxon>Pseudomonadota</taxon>
        <taxon>Betaproteobacteria</taxon>
        <taxon>Burkholderiales</taxon>
        <taxon>Burkholderiaceae</taxon>
        <taxon>Burkholderia</taxon>
        <taxon>pseudomallei group</taxon>
    </lineage>
</organism>
<gene>
    <name evidence="5" type="ORF">WS71_23420</name>
</gene>
<proteinExistence type="predicted"/>
<feature type="region of interest" description="Disordered" evidence="2">
    <location>
        <begin position="53"/>
        <end position="82"/>
    </location>
</feature>
<protein>
    <submittedName>
        <fullName evidence="5">Peptidase</fullName>
    </submittedName>
</protein>
<evidence type="ECO:0000313" key="5">
    <source>
        <dbReference type="EMBL" id="AOJ11913.1"/>
    </source>
</evidence>
<dbReference type="InterPro" id="IPR038765">
    <property type="entry name" value="Papain-like_cys_pep_sf"/>
</dbReference>
<name>A0A1B4G7M5_9BURK</name>
<dbReference type="EMBL" id="CP013389">
    <property type="protein sequence ID" value="AOJ11913.1"/>
    <property type="molecule type" value="Genomic_DNA"/>
</dbReference>
<dbReference type="InterPro" id="IPR032812">
    <property type="entry name" value="SbsA_Ig"/>
</dbReference>
<feature type="chain" id="PRO_5015355884" evidence="3">
    <location>
        <begin position="29"/>
        <end position="367"/>
    </location>
</feature>
<dbReference type="Proteomes" id="UP000067711">
    <property type="component" value="Chromosome 1"/>
</dbReference>
<dbReference type="SUPFAM" id="SSF54001">
    <property type="entry name" value="Cysteine proteinases"/>
    <property type="match status" value="2"/>
</dbReference>
<evidence type="ECO:0000259" key="4">
    <source>
        <dbReference type="Pfam" id="PF13205"/>
    </source>
</evidence>
<evidence type="ECO:0000256" key="1">
    <source>
        <dbReference type="ARBA" id="ARBA00022729"/>
    </source>
</evidence>
<feature type="signal peptide" evidence="3">
    <location>
        <begin position="1"/>
        <end position="28"/>
    </location>
</feature>
<dbReference type="Gene3D" id="3.90.70.10">
    <property type="entry name" value="Cysteine proteinases"/>
    <property type="match status" value="2"/>
</dbReference>
<dbReference type="AlphaFoldDB" id="A0A1B4G7M5"/>